<organism evidence="1 2">
    <name type="scientific">Mycolicibacterium peregrinum</name>
    <name type="common">Mycobacterium peregrinum</name>
    <dbReference type="NCBI Taxonomy" id="43304"/>
    <lineage>
        <taxon>Bacteria</taxon>
        <taxon>Bacillati</taxon>
        <taxon>Actinomycetota</taxon>
        <taxon>Actinomycetes</taxon>
        <taxon>Mycobacteriales</taxon>
        <taxon>Mycobacteriaceae</taxon>
        <taxon>Mycolicibacterium</taxon>
    </lineage>
</organism>
<name>A0A1A0QRE3_MYCPR</name>
<dbReference type="AlphaFoldDB" id="A0A1A0QRE3"/>
<evidence type="ECO:0000313" key="1">
    <source>
        <dbReference type="EMBL" id="OBB24721.1"/>
    </source>
</evidence>
<accession>A0A1A0QRE3</accession>
<comment type="caution">
    <text evidence="1">The sequence shown here is derived from an EMBL/GenBank/DDBJ whole genome shotgun (WGS) entry which is preliminary data.</text>
</comment>
<proteinExistence type="predicted"/>
<sequence length="76" mass="8492">MNLTTLRRQADFAHKGERSDQVRTQGFIADSWPAASVAAHPCVYCGAIERPIIQDVVARFDSTVSQSNAARDFWPR</sequence>
<dbReference type="EMBL" id="LZSO01000039">
    <property type="protein sequence ID" value="OBB24721.1"/>
    <property type="molecule type" value="Genomic_DNA"/>
</dbReference>
<gene>
    <name evidence="1" type="ORF">A5792_29735</name>
</gene>
<dbReference type="Proteomes" id="UP000093902">
    <property type="component" value="Unassembled WGS sequence"/>
</dbReference>
<protein>
    <submittedName>
        <fullName evidence="1">Uncharacterized protein</fullName>
    </submittedName>
</protein>
<evidence type="ECO:0000313" key="2">
    <source>
        <dbReference type="Proteomes" id="UP000093902"/>
    </source>
</evidence>
<reference evidence="2" key="1">
    <citation type="submission" date="2016-06" db="EMBL/GenBank/DDBJ databases">
        <authorList>
            <person name="Sutton G."/>
            <person name="Brinkac L."/>
            <person name="Sanka R."/>
            <person name="Adams M."/>
            <person name="Lau E."/>
            <person name="Mehaffy C."/>
            <person name="Tameris M."/>
            <person name="Hatherill M."/>
            <person name="Hanekom W."/>
            <person name="Mahomed H."/>
            <person name="Mcshane H."/>
        </authorList>
    </citation>
    <scope>NUCLEOTIDE SEQUENCE [LARGE SCALE GENOMIC DNA]</scope>
    <source>
        <strain evidence="2">852002-51209_SCH5440388</strain>
    </source>
</reference>